<protein>
    <submittedName>
        <fullName evidence="1">WYL domain containing protein</fullName>
    </submittedName>
</protein>
<dbReference type="Pfam" id="PF10902">
    <property type="entry name" value="WYL_2"/>
    <property type="match status" value="1"/>
</dbReference>
<accession>A0A6J5KUK0</accession>
<proteinExistence type="predicted"/>
<gene>
    <name evidence="2" type="ORF">UFOVP246_65</name>
    <name evidence="1" type="ORF">UFOVP59_50</name>
</gene>
<evidence type="ECO:0000313" key="1">
    <source>
        <dbReference type="EMBL" id="CAB4124816.1"/>
    </source>
</evidence>
<dbReference type="EMBL" id="LR798291">
    <property type="protein sequence ID" value="CAB5220981.1"/>
    <property type="molecule type" value="Genomic_DNA"/>
</dbReference>
<name>A0A6J5KUK0_9CAUD</name>
<dbReference type="EMBL" id="LR796181">
    <property type="protein sequence ID" value="CAB4124816.1"/>
    <property type="molecule type" value="Genomic_DNA"/>
</dbReference>
<organism evidence="1">
    <name type="scientific">uncultured Caudovirales phage</name>
    <dbReference type="NCBI Taxonomy" id="2100421"/>
    <lineage>
        <taxon>Viruses</taxon>
        <taxon>Duplodnaviria</taxon>
        <taxon>Heunggongvirae</taxon>
        <taxon>Uroviricota</taxon>
        <taxon>Caudoviricetes</taxon>
        <taxon>Peduoviridae</taxon>
        <taxon>Maltschvirus</taxon>
        <taxon>Maltschvirus maltsch</taxon>
    </lineage>
</organism>
<dbReference type="InterPro" id="IPR024401">
    <property type="entry name" value="WYL_prot"/>
</dbReference>
<evidence type="ECO:0000313" key="2">
    <source>
        <dbReference type="EMBL" id="CAB5220981.1"/>
    </source>
</evidence>
<reference evidence="1" key="1">
    <citation type="submission" date="2020-04" db="EMBL/GenBank/DDBJ databases">
        <authorList>
            <person name="Chiriac C."/>
            <person name="Salcher M."/>
            <person name="Ghai R."/>
            <person name="Kavagutti S V."/>
        </authorList>
    </citation>
    <scope>NUCLEOTIDE SEQUENCE</scope>
</reference>
<sequence>MEMTLSEEVVFELIEGKGTKIATVDFIKVDGSPRKANGLFKPSSHIVGSDRGYQQGEMMRQKGLVPFYDLQKKHWISFYANRVVDIK</sequence>